<dbReference type="SMART" id="SM00470">
    <property type="entry name" value="ParB"/>
    <property type="match status" value="1"/>
</dbReference>
<dbReference type="Proteomes" id="UP000019246">
    <property type="component" value="Unassembled WGS sequence"/>
</dbReference>
<dbReference type="InterPro" id="IPR004437">
    <property type="entry name" value="ParB/RepB/Spo0J"/>
</dbReference>
<name>W7B412_9LIST</name>
<dbReference type="EMBL" id="AOCG01000013">
    <property type="protein sequence ID" value="EUJ17481.1"/>
    <property type="molecule type" value="Genomic_DNA"/>
</dbReference>
<sequence>MAKGLGKGINALFNTVDTDEETIVSIALDKVDANPFQPRKNFDKKAIQELTDSIKIHGVLQPVILREKKDRYEIVVGERRCRASVQAGLKEIPAVVRTLNDQEMMELSVIENLQREDLSALEEAESYDFLNEKLKINASETCRTRREKSSICG</sequence>
<protein>
    <submittedName>
        <fullName evidence="4">Putative Partition protein ParB-like protein</fullName>
    </submittedName>
</protein>
<evidence type="ECO:0000259" key="3">
    <source>
        <dbReference type="SMART" id="SM00470"/>
    </source>
</evidence>
<dbReference type="PANTHER" id="PTHR33375">
    <property type="entry name" value="CHROMOSOME-PARTITIONING PROTEIN PARB-RELATED"/>
    <property type="match status" value="1"/>
</dbReference>
<dbReference type="GO" id="GO:0045881">
    <property type="term" value="P:positive regulation of sporulation resulting in formation of a cellular spore"/>
    <property type="evidence" value="ECO:0007669"/>
    <property type="project" value="TreeGrafter"/>
</dbReference>
<keyword evidence="2" id="KW-0238">DNA-binding</keyword>
<reference evidence="4 5" key="1">
    <citation type="journal article" date="2014" name="Int. J. Syst. Evol. Microbiol.">
        <title>Listeria floridensis sp. nov., Listeria aquatica sp. nov., Listeria cornellensis sp. nov., Listeria riparia sp. nov. and Listeria grandensis sp. nov., from agricultural and natural environments.</title>
        <authorList>
            <person name="den Bakker H.C."/>
            <person name="Warchocki S."/>
            <person name="Wright E.M."/>
            <person name="Allred A.F."/>
            <person name="Ahlstrom C."/>
            <person name="Manuel C.S."/>
            <person name="Stasiewicz M.J."/>
            <person name="Burrell A."/>
            <person name="Roof S."/>
            <person name="Strawn L."/>
            <person name="Fortes E.D."/>
            <person name="Nightingale K.K."/>
            <person name="Kephart D."/>
            <person name="Wiedmann M."/>
        </authorList>
    </citation>
    <scope>NUCLEOTIDE SEQUENCE [LARGE SCALE GENOMIC DNA]</scope>
    <source>
        <strain evidence="4 5">FSL S10-1188</strain>
    </source>
</reference>
<evidence type="ECO:0000256" key="1">
    <source>
        <dbReference type="ARBA" id="ARBA00006295"/>
    </source>
</evidence>
<dbReference type="GO" id="GO:0007059">
    <property type="term" value="P:chromosome segregation"/>
    <property type="evidence" value="ECO:0007669"/>
    <property type="project" value="TreeGrafter"/>
</dbReference>
<dbReference type="SUPFAM" id="SSF110849">
    <property type="entry name" value="ParB/Sulfiredoxin"/>
    <property type="match status" value="1"/>
</dbReference>
<proteinExistence type="inferred from homology"/>
<dbReference type="InterPro" id="IPR050336">
    <property type="entry name" value="Chromosome_partition/occlusion"/>
</dbReference>
<accession>W7B412</accession>
<comment type="caution">
    <text evidence="4">The sequence shown here is derived from an EMBL/GenBank/DDBJ whole genome shotgun (WGS) entry which is preliminary data.</text>
</comment>
<evidence type="ECO:0000313" key="4">
    <source>
        <dbReference type="EMBL" id="EUJ17481.1"/>
    </source>
</evidence>
<dbReference type="STRING" id="1265818.MAQA_13431"/>
<dbReference type="InterPro" id="IPR003115">
    <property type="entry name" value="ParB_N"/>
</dbReference>
<dbReference type="GO" id="GO:0005694">
    <property type="term" value="C:chromosome"/>
    <property type="evidence" value="ECO:0007669"/>
    <property type="project" value="TreeGrafter"/>
</dbReference>
<dbReference type="Pfam" id="PF02195">
    <property type="entry name" value="ParB_N"/>
    <property type="match status" value="1"/>
</dbReference>
<dbReference type="AlphaFoldDB" id="W7B412"/>
<keyword evidence="5" id="KW-1185">Reference proteome</keyword>
<gene>
    <name evidence="4" type="ORF">MAQA_13431</name>
</gene>
<dbReference type="Gene3D" id="3.90.1530.30">
    <property type="match status" value="1"/>
</dbReference>
<dbReference type="SUPFAM" id="SSF109709">
    <property type="entry name" value="KorB DNA-binding domain-like"/>
    <property type="match status" value="1"/>
</dbReference>
<feature type="domain" description="ParB-like N-terminal" evidence="3">
    <location>
        <begin position="24"/>
        <end position="113"/>
    </location>
</feature>
<dbReference type="GO" id="GO:0003677">
    <property type="term" value="F:DNA binding"/>
    <property type="evidence" value="ECO:0007669"/>
    <property type="project" value="UniProtKB-KW"/>
</dbReference>
<dbReference type="PATRIC" id="fig|1265818.5.peg.2705"/>
<dbReference type="Gene3D" id="1.10.10.2830">
    <property type="match status" value="1"/>
</dbReference>
<organism evidence="4 5">
    <name type="scientific">Listeria aquatica FSL S10-1188</name>
    <dbReference type="NCBI Taxonomy" id="1265818"/>
    <lineage>
        <taxon>Bacteria</taxon>
        <taxon>Bacillati</taxon>
        <taxon>Bacillota</taxon>
        <taxon>Bacilli</taxon>
        <taxon>Bacillales</taxon>
        <taxon>Listeriaceae</taxon>
        <taxon>Listeria</taxon>
    </lineage>
</organism>
<evidence type="ECO:0000256" key="2">
    <source>
        <dbReference type="ARBA" id="ARBA00023125"/>
    </source>
</evidence>
<dbReference type="InterPro" id="IPR036086">
    <property type="entry name" value="ParB/Sulfiredoxin_sf"/>
</dbReference>
<comment type="similarity">
    <text evidence="1">Belongs to the ParB family.</text>
</comment>
<dbReference type="NCBIfam" id="TIGR00180">
    <property type="entry name" value="parB_part"/>
    <property type="match status" value="1"/>
</dbReference>
<dbReference type="PANTHER" id="PTHR33375:SF1">
    <property type="entry name" value="CHROMOSOME-PARTITIONING PROTEIN PARB-RELATED"/>
    <property type="match status" value="1"/>
</dbReference>
<evidence type="ECO:0000313" key="5">
    <source>
        <dbReference type="Proteomes" id="UP000019246"/>
    </source>
</evidence>
<dbReference type="FunFam" id="3.90.1530.30:FF:000001">
    <property type="entry name" value="Chromosome partitioning protein ParB"/>
    <property type="match status" value="1"/>
</dbReference>
<dbReference type="CDD" id="cd16393">
    <property type="entry name" value="SPO0J_N"/>
    <property type="match status" value="1"/>
</dbReference>